<evidence type="ECO:0000256" key="3">
    <source>
        <dbReference type="ARBA" id="ARBA00025793"/>
    </source>
</evidence>
<dbReference type="InterPro" id="IPR015425">
    <property type="entry name" value="FH2_Formin"/>
</dbReference>
<evidence type="ECO:0000256" key="2">
    <source>
        <dbReference type="ARBA" id="ARBA00022729"/>
    </source>
</evidence>
<comment type="similarity">
    <text evidence="3">Belongs to the formin-like family. Class-I subfamily.</text>
</comment>
<dbReference type="PANTHER" id="PTHR23213:SF368">
    <property type="entry name" value="HISTONE H3-K79 METHYLTRANSFERASE"/>
    <property type="match status" value="1"/>
</dbReference>
<feature type="compositionally biased region" description="Basic and acidic residues" evidence="4">
    <location>
        <begin position="311"/>
        <end position="337"/>
    </location>
</feature>
<keyword evidence="7" id="KW-1185">Reference proteome</keyword>
<dbReference type="Pfam" id="PF02181">
    <property type="entry name" value="FH2"/>
    <property type="match status" value="1"/>
</dbReference>
<dbReference type="EMBL" id="JADCNL010000005">
    <property type="protein sequence ID" value="KAG0480861.1"/>
    <property type="molecule type" value="Genomic_DNA"/>
</dbReference>
<dbReference type="InterPro" id="IPR042201">
    <property type="entry name" value="FH2_Formin_sf"/>
</dbReference>
<evidence type="ECO:0000256" key="4">
    <source>
        <dbReference type="SAM" id="MobiDB-lite"/>
    </source>
</evidence>
<feature type="compositionally biased region" description="Polar residues" evidence="4">
    <location>
        <begin position="71"/>
        <end position="83"/>
    </location>
</feature>
<feature type="region of interest" description="Disordered" evidence="4">
    <location>
        <begin position="199"/>
        <end position="337"/>
    </location>
</feature>
<reference evidence="6 7" key="1">
    <citation type="journal article" date="2020" name="Nat. Food">
        <title>A phased Vanilla planifolia genome enables genetic improvement of flavour and production.</title>
        <authorList>
            <person name="Hasing T."/>
            <person name="Tang H."/>
            <person name="Brym M."/>
            <person name="Khazi F."/>
            <person name="Huang T."/>
            <person name="Chambers A.H."/>
        </authorList>
    </citation>
    <scope>NUCLEOTIDE SEQUENCE [LARGE SCALE GENOMIC DNA]</scope>
    <source>
        <tissue evidence="6">Leaf</tissue>
    </source>
</reference>
<dbReference type="SUPFAM" id="SSF101447">
    <property type="entry name" value="Formin homology 2 domain (FH2 domain)"/>
    <property type="match status" value="1"/>
</dbReference>
<feature type="compositionally biased region" description="Polar residues" evidence="4">
    <location>
        <begin position="156"/>
        <end position="172"/>
    </location>
</feature>
<dbReference type="Proteomes" id="UP000636800">
    <property type="component" value="Chromosome 5"/>
</dbReference>
<protein>
    <recommendedName>
        <fullName evidence="5">FH2 domain-containing protein</fullName>
    </recommendedName>
</protein>
<comment type="subcellular location">
    <subcellularLocation>
        <location evidence="1">Membrane</location>
        <topology evidence="1">Single-pass membrane protein</topology>
    </subcellularLocation>
</comment>
<keyword evidence="2" id="KW-0732">Signal</keyword>
<dbReference type="Gene3D" id="1.20.58.2220">
    <property type="entry name" value="Formin, FH2 domain"/>
    <property type="match status" value="1"/>
</dbReference>
<dbReference type="AlphaFoldDB" id="A0A835QW77"/>
<comment type="caution">
    <text evidence="6">The sequence shown here is derived from an EMBL/GenBank/DDBJ whole genome shotgun (WGS) entry which is preliminary data.</text>
</comment>
<dbReference type="GO" id="GO:0045010">
    <property type="term" value="P:actin nucleation"/>
    <property type="evidence" value="ECO:0007669"/>
    <property type="project" value="InterPro"/>
</dbReference>
<proteinExistence type="inferred from homology"/>
<feature type="compositionally biased region" description="Polar residues" evidence="4">
    <location>
        <begin position="212"/>
        <end position="250"/>
    </location>
</feature>
<evidence type="ECO:0000313" key="6">
    <source>
        <dbReference type="EMBL" id="KAG0480861.1"/>
    </source>
</evidence>
<feature type="region of interest" description="Disordered" evidence="4">
    <location>
        <begin position="49"/>
        <end position="175"/>
    </location>
</feature>
<dbReference type="GO" id="GO:0016020">
    <property type="term" value="C:membrane"/>
    <property type="evidence" value="ECO:0007669"/>
    <property type="project" value="UniProtKB-SubCell"/>
</dbReference>
<dbReference type="PANTHER" id="PTHR23213">
    <property type="entry name" value="FORMIN-RELATED"/>
    <property type="match status" value="1"/>
</dbReference>
<gene>
    <name evidence="6" type="ORF">HPP92_011719</name>
</gene>
<evidence type="ECO:0000313" key="7">
    <source>
        <dbReference type="Proteomes" id="UP000636800"/>
    </source>
</evidence>
<evidence type="ECO:0000256" key="1">
    <source>
        <dbReference type="ARBA" id="ARBA00004167"/>
    </source>
</evidence>
<accession>A0A835QW77</accession>
<dbReference type="OrthoDB" id="18302at2759"/>
<evidence type="ECO:0000259" key="5">
    <source>
        <dbReference type="PROSITE" id="PS51444"/>
    </source>
</evidence>
<feature type="domain" description="FH2" evidence="5">
    <location>
        <begin position="322"/>
        <end position="502"/>
    </location>
</feature>
<dbReference type="PROSITE" id="PS51444">
    <property type="entry name" value="FH2"/>
    <property type="match status" value="1"/>
</dbReference>
<name>A0A835QW77_VANPL</name>
<dbReference type="InterPro" id="IPR027643">
    <property type="entry name" value="Formin-like_plant"/>
</dbReference>
<feature type="compositionally biased region" description="Pro residues" evidence="4">
    <location>
        <begin position="265"/>
        <end position="280"/>
    </location>
</feature>
<organism evidence="6 7">
    <name type="scientific">Vanilla planifolia</name>
    <name type="common">Vanilla</name>
    <dbReference type="NCBI Taxonomy" id="51239"/>
    <lineage>
        <taxon>Eukaryota</taxon>
        <taxon>Viridiplantae</taxon>
        <taxon>Streptophyta</taxon>
        <taxon>Embryophyta</taxon>
        <taxon>Tracheophyta</taxon>
        <taxon>Spermatophyta</taxon>
        <taxon>Magnoliopsida</taxon>
        <taxon>Liliopsida</taxon>
        <taxon>Asparagales</taxon>
        <taxon>Orchidaceae</taxon>
        <taxon>Vanilloideae</taxon>
        <taxon>Vanilleae</taxon>
        <taxon>Vanilla</taxon>
    </lineage>
</organism>
<dbReference type="GO" id="GO:0051015">
    <property type="term" value="F:actin filament binding"/>
    <property type="evidence" value="ECO:0007669"/>
    <property type="project" value="InterPro"/>
</dbReference>
<sequence length="502" mass="55283">MFTQTLPAAAPPPRSLPPLSYPYSPSCLFHSPSSSTAVVTPGVILPPPKRLGFSRLTIPRRPQMQARALPSPTSSMQASSTGLTDLPGADSPGHISSPELRPLPPLYRHLRQNYGNPDERCSSEEEFYSPRGSSAGKRSDPRNEFPPAAMERCGSCSDTVSTTPSHSSSYVGSCSPPVSLHSLGRSISGTFRYMGFRPPELPPRLPRPVIHSPSNRKPLSSSTLSYPNENGSTSMSANSTVPLNNSNSPAFSAAKLRSADSFSAPPRPPPPPPPPLPRPGPWDFKQRRPSLSRPSVLVPPKPIETKSTSLHSEKKENCESVEKNEDTPRPKLKPLHWDKLGGSSDREMVWDQLKSSSFQVNEERIESLFVCNTKKETSKQSILTIPKQENRVVLDPKKSHNIAILLRALNITEDMVCTALLEGNTERLGTELLETILRMAPTREEEHKLRESEDDTQVLLGPAERFLKALLDIPFAFKRLDAMLYISTSNLKSTTLRSHSKL</sequence>